<protein>
    <submittedName>
        <fullName evidence="1">Uncharacterized protein</fullName>
    </submittedName>
</protein>
<dbReference type="STRING" id="1120996.SAMN02746066_00030"/>
<gene>
    <name evidence="1" type="ORF">SAMN02746066_00030</name>
</gene>
<name>A0A1M7EKE9_9FIRM</name>
<organism evidence="1 2">
    <name type="scientific">Anaerosporobacter mobilis DSM 15930</name>
    <dbReference type="NCBI Taxonomy" id="1120996"/>
    <lineage>
        <taxon>Bacteria</taxon>
        <taxon>Bacillati</taxon>
        <taxon>Bacillota</taxon>
        <taxon>Clostridia</taxon>
        <taxon>Lachnospirales</taxon>
        <taxon>Lachnospiraceae</taxon>
        <taxon>Anaerosporobacter</taxon>
    </lineage>
</organism>
<dbReference type="Proteomes" id="UP000184038">
    <property type="component" value="Unassembled WGS sequence"/>
</dbReference>
<keyword evidence="2" id="KW-1185">Reference proteome</keyword>
<proteinExistence type="predicted"/>
<evidence type="ECO:0000313" key="2">
    <source>
        <dbReference type="Proteomes" id="UP000184038"/>
    </source>
</evidence>
<dbReference type="RefSeq" id="WP_073281530.1">
    <property type="nucleotide sequence ID" value="NZ_FRCP01000005.1"/>
</dbReference>
<dbReference type="AlphaFoldDB" id="A0A1M7EKE9"/>
<dbReference type="OrthoDB" id="2986513at2"/>
<sequence>MTKYEFDHIKIHTVITDRFNSQDMFEIYDLDVFGGDSRVLAGRQLNVDNPRYMRIDAGNCQFWNIVGKMV</sequence>
<evidence type="ECO:0000313" key="1">
    <source>
        <dbReference type="EMBL" id="SHL92066.1"/>
    </source>
</evidence>
<dbReference type="EMBL" id="FRCP01000005">
    <property type="protein sequence ID" value="SHL92066.1"/>
    <property type="molecule type" value="Genomic_DNA"/>
</dbReference>
<reference evidence="1 2" key="1">
    <citation type="submission" date="2016-11" db="EMBL/GenBank/DDBJ databases">
        <authorList>
            <person name="Jaros S."/>
            <person name="Januszkiewicz K."/>
            <person name="Wedrychowicz H."/>
        </authorList>
    </citation>
    <scope>NUCLEOTIDE SEQUENCE [LARGE SCALE GENOMIC DNA]</scope>
    <source>
        <strain evidence="1 2">DSM 15930</strain>
    </source>
</reference>
<accession>A0A1M7EKE9</accession>